<dbReference type="SUPFAM" id="SSF52540">
    <property type="entry name" value="P-loop containing nucleoside triphosphate hydrolases"/>
    <property type="match status" value="1"/>
</dbReference>
<comment type="similarity">
    <text evidence="2">Belongs to the ABC transporter superfamily.</text>
</comment>
<evidence type="ECO:0000256" key="1">
    <source>
        <dbReference type="ARBA" id="ARBA00004202"/>
    </source>
</evidence>
<dbReference type="InterPro" id="IPR017871">
    <property type="entry name" value="ABC_transporter-like_CS"/>
</dbReference>
<dbReference type="EMBL" id="LS974202">
    <property type="protein sequence ID" value="SSC13223.1"/>
    <property type="molecule type" value="Genomic_DNA"/>
</dbReference>
<dbReference type="GO" id="GO:0016887">
    <property type="term" value="F:ATP hydrolysis activity"/>
    <property type="evidence" value="ECO:0007669"/>
    <property type="project" value="InterPro"/>
</dbReference>
<dbReference type="Proteomes" id="UP000250796">
    <property type="component" value="Chromosome MESINF"/>
</dbReference>
<dbReference type="FunFam" id="3.40.50.300:FF:000016">
    <property type="entry name" value="Oligopeptide ABC transporter ATP-binding component"/>
    <property type="match status" value="1"/>
</dbReference>
<evidence type="ECO:0000256" key="6">
    <source>
        <dbReference type="ARBA" id="ARBA00022840"/>
    </source>
</evidence>
<dbReference type="PANTHER" id="PTHR43297">
    <property type="entry name" value="OLIGOPEPTIDE TRANSPORT ATP-BINDING PROTEIN APPD"/>
    <property type="match status" value="1"/>
</dbReference>
<dbReference type="Pfam" id="PF08352">
    <property type="entry name" value="oligo_HPY"/>
    <property type="match status" value="1"/>
</dbReference>
<dbReference type="InterPro" id="IPR013563">
    <property type="entry name" value="Oligopep_ABC_C"/>
</dbReference>
<evidence type="ECO:0000256" key="3">
    <source>
        <dbReference type="ARBA" id="ARBA00022448"/>
    </source>
</evidence>
<keyword evidence="6 9" id="KW-0067">ATP-binding</keyword>
<dbReference type="Pfam" id="PF00005">
    <property type="entry name" value="ABC_tran"/>
    <property type="match status" value="1"/>
</dbReference>
<keyword evidence="3" id="KW-0813">Transport</keyword>
<feature type="domain" description="ABC transporter" evidence="8">
    <location>
        <begin position="24"/>
        <end position="285"/>
    </location>
</feature>
<protein>
    <submittedName>
        <fullName evidence="9">Dipeptide transport ATP-binding protein DppD</fullName>
    </submittedName>
</protein>
<evidence type="ECO:0000256" key="4">
    <source>
        <dbReference type="ARBA" id="ARBA00022475"/>
    </source>
</evidence>
<dbReference type="PROSITE" id="PS00211">
    <property type="entry name" value="ABC_TRANSPORTER_1"/>
    <property type="match status" value="1"/>
</dbReference>
<dbReference type="InterPro" id="IPR003593">
    <property type="entry name" value="AAA+_ATPase"/>
</dbReference>
<dbReference type="GO" id="GO:0005886">
    <property type="term" value="C:plasma membrane"/>
    <property type="evidence" value="ECO:0007669"/>
    <property type="project" value="UniProtKB-SubCell"/>
</dbReference>
<evidence type="ECO:0000313" key="9">
    <source>
        <dbReference type="EMBL" id="SSC13223.1"/>
    </source>
</evidence>
<keyword evidence="7" id="KW-0472">Membrane</keyword>
<dbReference type="GO" id="GO:0005524">
    <property type="term" value="F:ATP binding"/>
    <property type="evidence" value="ECO:0007669"/>
    <property type="project" value="UniProtKB-KW"/>
</dbReference>
<evidence type="ECO:0000256" key="7">
    <source>
        <dbReference type="ARBA" id="ARBA00023136"/>
    </source>
</evidence>
<evidence type="ECO:0000256" key="2">
    <source>
        <dbReference type="ARBA" id="ARBA00005417"/>
    </source>
</evidence>
<organism evidence="9 10">
    <name type="scientific">Mesotoga infera</name>
    <dbReference type="NCBI Taxonomy" id="1236046"/>
    <lineage>
        <taxon>Bacteria</taxon>
        <taxon>Thermotogati</taxon>
        <taxon>Thermotogota</taxon>
        <taxon>Thermotogae</taxon>
        <taxon>Kosmotogales</taxon>
        <taxon>Kosmotogaceae</taxon>
        <taxon>Mesotoga</taxon>
    </lineage>
</organism>
<dbReference type="InterPro" id="IPR050388">
    <property type="entry name" value="ABC_Ni/Peptide_Import"/>
</dbReference>
<gene>
    <name evidence="9" type="primary">dppD</name>
    <name evidence="9" type="ORF">MESINF_1779</name>
</gene>
<reference evidence="9 10" key="1">
    <citation type="submission" date="2017-01" db="EMBL/GenBank/DDBJ databases">
        <authorList>
            <person name="Erauso G."/>
        </authorList>
    </citation>
    <scope>NUCLEOTIDE SEQUENCE [LARGE SCALE GENOMIC DNA]</scope>
    <source>
        <strain evidence="9">MESINF1</strain>
    </source>
</reference>
<dbReference type="AlphaFoldDB" id="A0A7Z7LFP5"/>
<dbReference type="PANTHER" id="PTHR43297:SF2">
    <property type="entry name" value="DIPEPTIDE TRANSPORT ATP-BINDING PROTEIN DPPD"/>
    <property type="match status" value="1"/>
</dbReference>
<evidence type="ECO:0000313" key="10">
    <source>
        <dbReference type="Proteomes" id="UP000250796"/>
    </source>
</evidence>
<dbReference type="InterPro" id="IPR003439">
    <property type="entry name" value="ABC_transporter-like_ATP-bd"/>
</dbReference>
<dbReference type="PROSITE" id="PS50893">
    <property type="entry name" value="ABC_TRANSPORTER_2"/>
    <property type="match status" value="1"/>
</dbReference>
<dbReference type="KEGG" id="minf:MESINF_1779"/>
<dbReference type="GO" id="GO:0015833">
    <property type="term" value="P:peptide transport"/>
    <property type="evidence" value="ECO:0007669"/>
    <property type="project" value="InterPro"/>
</dbReference>
<dbReference type="SMART" id="SM00382">
    <property type="entry name" value="AAA"/>
    <property type="match status" value="1"/>
</dbReference>
<accession>A0A7Z7LFP5</accession>
<keyword evidence="4" id="KW-1003">Cell membrane</keyword>
<sequence length="362" mass="40565">MFRSVGDISKDEYEVIWLQERPILSVKNLSTHFKMVEGVVKAVQDATFDLYRDEVLGIVGETGSGKSVTVKAIAGMIDNPGFIAGGEVLFLTDEFSKSGEKEYIDLAKLPKESFSRIRGKHIGMIFQDPMTSLDPMYTIGNQMIETIVHHKGITAEEARERAVKLLEQVGIPKPSERINDYPFQLSGGQRQRVVIAIALSCDPDILIADEPSTALDVTVQAQILELMKDLQEQFNSSMMFITHDMAVIAEIATKITVMYGSYQMEMGQSKDIFEHPMNPYTNALLECIPRLDVKLDRLLPIPGQPPVMLNPPDLCPFLPRCSRAGEKCYRDLPQMEQMGDNHFVRCWNPIAGKVRLVKEAQG</sequence>
<dbReference type="NCBIfam" id="TIGR01727">
    <property type="entry name" value="oligo_HPY"/>
    <property type="match status" value="1"/>
</dbReference>
<dbReference type="InterPro" id="IPR027417">
    <property type="entry name" value="P-loop_NTPase"/>
</dbReference>
<name>A0A7Z7LFP5_9BACT</name>
<dbReference type="Gene3D" id="3.40.50.300">
    <property type="entry name" value="P-loop containing nucleotide triphosphate hydrolases"/>
    <property type="match status" value="1"/>
</dbReference>
<evidence type="ECO:0000256" key="5">
    <source>
        <dbReference type="ARBA" id="ARBA00022741"/>
    </source>
</evidence>
<evidence type="ECO:0000259" key="8">
    <source>
        <dbReference type="PROSITE" id="PS50893"/>
    </source>
</evidence>
<comment type="subcellular location">
    <subcellularLocation>
        <location evidence="1">Cell membrane</location>
        <topology evidence="1">Peripheral membrane protein</topology>
    </subcellularLocation>
</comment>
<proteinExistence type="inferred from homology"/>
<dbReference type="CDD" id="cd03257">
    <property type="entry name" value="ABC_NikE_OppD_transporters"/>
    <property type="match status" value="1"/>
</dbReference>
<keyword evidence="5" id="KW-0547">Nucleotide-binding</keyword>
<keyword evidence="10" id="KW-1185">Reference proteome</keyword>